<gene>
    <name evidence="8" type="primary">bceB_4</name>
    <name evidence="8" type="ORF">TEMA_34160</name>
</gene>
<evidence type="ECO:0000256" key="5">
    <source>
        <dbReference type="ARBA" id="ARBA00023136"/>
    </source>
</evidence>
<evidence type="ECO:0000256" key="1">
    <source>
        <dbReference type="ARBA" id="ARBA00004651"/>
    </source>
</evidence>
<evidence type="ECO:0000256" key="6">
    <source>
        <dbReference type="PIRNR" id="PIRNR018968"/>
    </source>
</evidence>
<feature type="transmembrane region" description="Helical" evidence="6">
    <location>
        <begin position="149"/>
        <end position="175"/>
    </location>
</feature>
<dbReference type="InterPro" id="IPR052536">
    <property type="entry name" value="ABC-4_Integral_Memb_Prot"/>
</dbReference>
<evidence type="ECO:0000259" key="7">
    <source>
        <dbReference type="Pfam" id="PF02687"/>
    </source>
</evidence>
<dbReference type="InterPro" id="IPR027022">
    <property type="entry name" value="ABC_permease_BceB-typ"/>
</dbReference>
<keyword evidence="5 6" id="KW-0472">Membrane</keyword>
<dbReference type="Proteomes" id="UP001235030">
    <property type="component" value="Chromosome"/>
</dbReference>
<dbReference type="RefSeq" id="WP_228105345.1">
    <property type="nucleotide sequence ID" value="NZ_CP101637.1"/>
</dbReference>
<dbReference type="InterPro" id="IPR003838">
    <property type="entry name" value="ABC3_permease_C"/>
</dbReference>
<feature type="transmembrane region" description="Helical" evidence="6">
    <location>
        <begin position="204"/>
        <end position="224"/>
    </location>
</feature>
<evidence type="ECO:0000256" key="3">
    <source>
        <dbReference type="ARBA" id="ARBA00022692"/>
    </source>
</evidence>
<keyword evidence="4 6" id="KW-1133">Transmembrane helix</keyword>
<feature type="transmembrane region" description="Helical" evidence="6">
    <location>
        <begin position="605"/>
        <end position="627"/>
    </location>
</feature>
<keyword evidence="2 6" id="KW-1003">Cell membrane</keyword>
<comment type="subcellular location">
    <subcellularLocation>
        <location evidence="1 6">Cell membrane</location>
        <topology evidence="1 6">Multi-pass membrane protein</topology>
    </subcellularLocation>
</comment>
<dbReference type="EMBL" id="CP101637">
    <property type="protein sequence ID" value="WMT82919.1"/>
    <property type="molecule type" value="Genomic_DNA"/>
</dbReference>
<feature type="transmembrane region" description="Helical" evidence="6">
    <location>
        <begin position="57"/>
        <end position="79"/>
    </location>
</feature>
<dbReference type="PIRSF" id="PIRSF018968">
    <property type="entry name" value="ABC_permease_BceB"/>
    <property type="match status" value="1"/>
</dbReference>
<feature type="transmembrane region" description="Helical" evidence="6">
    <location>
        <begin position="289"/>
        <end position="312"/>
    </location>
</feature>
<feature type="transmembrane region" description="Helical" evidence="6">
    <location>
        <begin position="550"/>
        <end position="571"/>
    </location>
</feature>
<feature type="domain" description="ABC3 transporter permease C-terminal" evidence="7">
    <location>
        <begin position="64"/>
        <end position="178"/>
    </location>
</feature>
<evidence type="ECO:0000256" key="2">
    <source>
        <dbReference type="ARBA" id="ARBA00022475"/>
    </source>
</evidence>
<feature type="transmembrane region" description="Helical" evidence="6">
    <location>
        <begin position="639"/>
        <end position="660"/>
    </location>
</feature>
<reference evidence="8 9" key="1">
    <citation type="submission" date="2022-07" db="EMBL/GenBank/DDBJ databases">
        <title>Genome sequence of Terrisporobacter mayombei DSM6539.</title>
        <authorList>
            <person name="Boeer T."/>
            <person name="Bengelsdorf F.R."/>
            <person name="Daniel R."/>
            <person name="Poehlein A."/>
        </authorList>
    </citation>
    <scope>NUCLEOTIDE SEQUENCE [LARGE SCALE GENOMIC DNA]</scope>
    <source>
        <strain evidence="8 9">DSM 6539</strain>
    </source>
</reference>
<feature type="transmembrane region" description="Helical" evidence="6">
    <location>
        <begin position="17"/>
        <end position="37"/>
    </location>
</feature>
<comment type="similarity">
    <text evidence="6">Belongs to the ABC-4 integral membrane protein family.</text>
</comment>
<keyword evidence="6" id="KW-0813">Transport</keyword>
<evidence type="ECO:0000256" key="4">
    <source>
        <dbReference type="ARBA" id="ARBA00022989"/>
    </source>
</evidence>
<dbReference type="Pfam" id="PF02687">
    <property type="entry name" value="FtsX"/>
    <property type="match status" value="2"/>
</dbReference>
<feature type="transmembrane region" description="Helical" evidence="6">
    <location>
        <begin position="107"/>
        <end position="129"/>
    </location>
</feature>
<keyword evidence="9" id="KW-1185">Reference proteome</keyword>
<organism evidence="8 9">
    <name type="scientific">Terrisporobacter mayombei</name>
    <dbReference type="NCBI Taxonomy" id="1541"/>
    <lineage>
        <taxon>Bacteria</taxon>
        <taxon>Bacillati</taxon>
        <taxon>Bacillota</taxon>
        <taxon>Clostridia</taxon>
        <taxon>Peptostreptococcales</taxon>
        <taxon>Peptostreptococcaceae</taxon>
        <taxon>Terrisporobacter</taxon>
    </lineage>
</organism>
<feature type="transmembrane region" description="Helical" evidence="6">
    <location>
        <begin position="236"/>
        <end position="262"/>
    </location>
</feature>
<accession>A0ABY9Q5Q4</accession>
<sequence>MYSKIAFKNVRKSFKDYTIYFLTLTLAVCIFYSFNSIESQKAMMEVNSSSATYVEALSSIISYVSVFVAFILGSLILYANNFLIKKRNKELGIYMTLGMSKNKISRILILETVIVGIFSLISGLIIGLIASQGLSVLVAKLFDFKMSGYTFIISTQAIIKTIMYFGIMFILVMIFNSFVISKYKIIDLLTVGRKTQEIKFKNPFVYLIAFILCVISLGVAYKLVLDVGLNITDSRFSMSIGLGVVGTVLFFFSLTGFILYVVKKNKKVYFKGLNIFVVKQINSKVNTNFVSMSVICLMLFLTIGVLSTGFSFKNALEAGVEESTPFDASAYMYVNKGDKVRDIKKSLDYMGVKFGENDKVVYYNEYNSGKKFSDIIPLNDNVKKSVSDNVKEMDFEISYIKISEYNKIRGLNNEEPINLKEDEILITSNFSKLLPSIEEYMTNNSTAKIDGKTYTIKNEEVIKHNLKTDFMPNNMLTLVVSDNLCNEKNLSSSSVNINFDKNNKAKSEQNFIKTLDKYQDSNTDYDKVGFVMGNTRDSIYEGNKGITTTILFIGIYIGIVFLISSMAILALQQLSEASDSIERYVALKRLGASRKSINKTIFTQTLVYFSIPVILALVHSVVGIKVVNDFISMFNQPDIGGSSLVTAGIFLFIYVIYFYITYSGYKNIVKNNI</sequence>
<dbReference type="PANTHER" id="PTHR46795">
    <property type="entry name" value="ABC TRANSPORTER PERMEASE-RELATED-RELATED"/>
    <property type="match status" value="1"/>
</dbReference>
<dbReference type="PANTHER" id="PTHR46795:SF3">
    <property type="entry name" value="ABC TRANSPORTER PERMEASE"/>
    <property type="match status" value="1"/>
</dbReference>
<feature type="domain" description="ABC3 transporter permease C-terminal" evidence="7">
    <location>
        <begin position="557"/>
        <end position="672"/>
    </location>
</feature>
<proteinExistence type="inferred from homology"/>
<evidence type="ECO:0000313" key="9">
    <source>
        <dbReference type="Proteomes" id="UP001235030"/>
    </source>
</evidence>
<protein>
    <submittedName>
        <fullName evidence="8">Bacitracin export permease protein BceB</fullName>
    </submittedName>
</protein>
<keyword evidence="3 6" id="KW-0812">Transmembrane</keyword>
<name>A0ABY9Q5Q4_9FIRM</name>
<evidence type="ECO:0000313" key="8">
    <source>
        <dbReference type="EMBL" id="WMT82919.1"/>
    </source>
</evidence>